<dbReference type="GeneTree" id="ENSGT00510000047299"/>
<dbReference type="Ensembl" id="ENSPANT00000042169.2">
    <property type="protein sequence ID" value="ENSPANP00000027271.1"/>
    <property type="gene ID" value="ENSPANG00000024371.3"/>
</dbReference>
<reference evidence="1" key="2">
    <citation type="submission" date="2025-08" db="UniProtKB">
        <authorList>
            <consortium name="Ensembl"/>
        </authorList>
    </citation>
    <scope>IDENTIFICATION</scope>
</reference>
<sequence length="210" mass="23135">MVEMHENMVISLDYSRQVPVCRGDGEGPTMLLHKSQDSWGMRIQHFGPRTKERSLGRGAQLPALGELGHRRGGAPALRVAFLHRPALGASLLGGLRLLEPLPQLRLPVFLLSPALPPQLRPQCRGEPCIASAHLRLLLRGLHHPRKCFHCVHRLIPRAYAPHLYSLAVDQEAHSKSGGSEVLQLETAALRHQLRLLLLGAGCLLSAQHVL</sequence>
<proteinExistence type="predicted"/>
<keyword evidence="2" id="KW-1185">Reference proteome</keyword>
<evidence type="ECO:0000313" key="2">
    <source>
        <dbReference type="Proteomes" id="UP000028761"/>
    </source>
</evidence>
<dbReference type="AlphaFoldDB" id="A0A2I3LUY5"/>
<organism evidence="1 2">
    <name type="scientific">Papio anubis</name>
    <name type="common">Olive baboon</name>
    <dbReference type="NCBI Taxonomy" id="9555"/>
    <lineage>
        <taxon>Eukaryota</taxon>
        <taxon>Metazoa</taxon>
        <taxon>Chordata</taxon>
        <taxon>Craniata</taxon>
        <taxon>Vertebrata</taxon>
        <taxon>Euteleostomi</taxon>
        <taxon>Mammalia</taxon>
        <taxon>Eutheria</taxon>
        <taxon>Euarchontoglires</taxon>
        <taxon>Primates</taxon>
        <taxon>Haplorrhini</taxon>
        <taxon>Catarrhini</taxon>
        <taxon>Cercopithecidae</taxon>
        <taxon>Cercopithecinae</taxon>
        <taxon>Papio</taxon>
    </lineage>
</organism>
<name>A0A2I3LUY5_PAPAN</name>
<evidence type="ECO:0000313" key="1">
    <source>
        <dbReference type="Ensembl" id="ENSPANP00000027271.1"/>
    </source>
</evidence>
<reference evidence="1" key="3">
    <citation type="submission" date="2025-09" db="UniProtKB">
        <authorList>
            <consortium name="Ensembl"/>
        </authorList>
    </citation>
    <scope>IDENTIFICATION</scope>
</reference>
<gene>
    <name evidence="1" type="primary">PGAP2</name>
</gene>
<protein>
    <submittedName>
        <fullName evidence="1">Post-GPI attachment to proteins 2</fullName>
    </submittedName>
</protein>
<reference evidence="1 2" key="1">
    <citation type="submission" date="2012-03" db="EMBL/GenBank/DDBJ databases">
        <title>Whole Genome Assembly of Papio anubis.</title>
        <authorList>
            <person name="Liu Y.L."/>
            <person name="Abraham K.A."/>
            <person name="Akbar H.A."/>
            <person name="Ali S.A."/>
            <person name="Anosike U.A."/>
            <person name="Aqrawi P.A."/>
            <person name="Arias F.A."/>
            <person name="Attaway T.A."/>
            <person name="Awwad R.A."/>
            <person name="Babu C.B."/>
            <person name="Bandaranaike D.B."/>
            <person name="Battles P.B."/>
            <person name="Bell A.B."/>
            <person name="Beltran B.B."/>
            <person name="Berhane-Mersha D.B."/>
            <person name="Bess C.B."/>
            <person name="Bickham C.B."/>
            <person name="Bolden T.B."/>
            <person name="Carter K.C."/>
            <person name="Chau D.C."/>
            <person name="Chavez A.C."/>
            <person name="Clerc-Blankenburg K.C."/>
            <person name="Coyle M.C."/>
            <person name="Dao M.D."/>
            <person name="Davila M.L.D."/>
            <person name="Davy-Carroll L.D."/>
            <person name="Denson S.D."/>
            <person name="Dinh H.D."/>
            <person name="Fernandez S.F."/>
            <person name="Fernando P.F."/>
            <person name="Forbes L.F."/>
            <person name="Francis C.F."/>
            <person name="Francisco L.F."/>
            <person name="Fu Q.F."/>
            <person name="Garcia-Iii R.G."/>
            <person name="Garrett T.G."/>
            <person name="Gross S.G."/>
            <person name="Gubbala S.G."/>
            <person name="Hirani K.H."/>
            <person name="Hogues M.H."/>
            <person name="Hollins B.H."/>
            <person name="Jackson L.J."/>
            <person name="Javaid M.J."/>
            <person name="Jhangiani S.J."/>
            <person name="Johnson A.J."/>
            <person name="Johnson B.J."/>
            <person name="Jones J.J."/>
            <person name="Joshi V.J."/>
            <person name="Kalu J.K."/>
            <person name="Khan N.K."/>
            <person name="Korchina V.K."/>
            <person name="Kovar C.K."/>
            <person name="Lago L.L."/>
            <person name="Lara F.L."/>
            <person name="Le T.-K.L."/>
            <person name="Lee S.L."/>
            <person name="Legall-Iii F.L."/>
            <person name="Lemon S.L."/>
            <person name="Liu J.L."/>
            <person name="Liu Y.-S.L."/>
            <person name="Liyanage D.L."/>
            <person name="Lopez J.L."/>
            <person name="Lorensuhewa L.L."/>
            <person name="Mata R.M."/>
            <person name="Mathew T.M."/>
            <person name="Mercado C.M."/>
            <person name="Mercado I.M."/>
            <person name="Morales K.M."/>
            <person name="Morgan M.M."/>
            <person name="Munidasa M.M."/>
            <person name="Ngo D.N."/>
            <person name="Nguyen L.N."/>
            <person name="Nguyen T.N."/>
            <person name="Nguyen N.N."/>
            <person name="Obregon M.O."/>
            <person name="Okwuonu G.O."/>
            <person name="Ongeri F.O."/>
            <person name="Onwere C.O."/>
            <person name="Osifeso I.O."/>
            <person name="Parra A.P."/>
            <person name="Patil S.P."/>
            <person name="Perez A.P."/>
            <person name="Perez Y.P."/>
            <person name="Pham C.P."/>
            <person name="Pu L.-L.P."/>
            <person name="Puazo M.P."/>
            <person name="Quiroz J.Q."/>
            <person name="Rouhana J.R."/>
            <person name="Ruiz M.R."/>
            <person name="Ruiz S.-J.R."/>
            <person name="Saada N.S."/>
            <person name="Santibanez J.S."/>
            <person name="Scheel M.S."/>
            <person name="Schneider B.S."/>
            <person name="Simmons D.S."/>
            <person name="Sisson I.S."/>
            <person name="Tang L.-Y.T."/>
            <person name="Thornton R.T."/>
            <person name="Tisius J.T."/>
            <person name="Toledanes G.T."/>
            <person name="Trejos Z.T."/>
            <person name="Usmani K.U."/>
            <person name="Varghese R.V."/>
            <person name="Vattathil S.V."/>
            <person name="Vee V.V."/>
            <person name="Walker D.W."/>
            <person name="Weissenberger G.W."/>
            <person name="White C.W."/>
            <person name="Williams A.W."/>
            <person name="Woodworth J.W."/>
            <person name="Wright R.W."/>
            <person name="Zhu Y.Z."/>
            <person name="Han Y.H."/>
            <person name="Newsham I.N."/>
            <person name="Nazareth L.N."/>
            <person name="Worley K.W."/>
            <person name="Muzny D.M."/>
            <person name="Rogers J.R."/>
            <person name="Gibbs R.G."/>
        </authorList>
    </citation>
    <scope>NUCLEOTIDE SEQUENCE [LARGE SCALE GENOMIC DNA]</scope>
</reference>
<dbReference type="Proteomes" id="UP000028761">
    <property type="component" value="Chromosome 12"/>
</dbReference>
<accession>A0A2I3LUY5</accession>
<dbReference type="Bgee" id="ENSPANG00000024371">
    <property type="expression patterns" value="Expressed in esophagus and 64 other cell types or tissues"/>
</dbReference>
<dbReference type="ExpressionAtlas" id="A0A2I3LUY5">
    <property type="expression patterns" value="baseline"/>
</dbReference>